<proteinExistence type="predicted"/>
<organism evidence="1 2">
    <name type="scientific">Enteractinococcus helveticum</name>
    <dbReference type="NCBI Taxonomy" id="1837282"/>
    <lineage>
        <taxon>Bacteria</taxon>
        <taxon>Bacillati</taxon>
        <taxon>Actinomycetota</taxon>
        <taxon>Actinomycetes</taxon>
        <taxon>Micrococcales</taxon>
        <taxon>Micrococcaceae</taxon>
    </lineage>
</organism>
<evidence type="ECO:0000313" key="1">
    <source>
        <dbReference type="EMBL" id="OAV62822.1"/>
    </source>
</evidence>
<dbReference type="EMBL" id="LXEY01000008">
    <property type="protein sequence ID" value="OAV62822.1"/>
    <property type="molecule type" value="Genomic_DNA"/>
</dbReference>
<accession>A0A1B7M2I8</accession>
<sequence length="218" mass="24431">MSSDISHHLTDEFLHEMVTRASASYGGLNICTEYGQDGASSLGELDSLRALASEIIKEVQFGSTVQDETWQRCKPGELRMHEHVRVVTPHWSVQGLVDEQTLRSVELPGSRNRTRLINPETGGILKLDDLPSSAAIYRKPGIMPVPDPAVEQALLVDTYAARNGDIITLENPRLMLVNATNSTYFDAHLVIPTHDVIEWSPVMMTRQVLDQRHYETQR</sequence>
<keyword evidence="2" id="KW-1185">Reference proteome</keyword>
<dbReference type="STRING" id="1837282.A6F49_04770"/>
<comment type="caution">
    <text evidence="1">The sequence shown here is derived from an EMBL/GenBank/DDBJ whole genome shotgun (WGS) entry which is preliminary data.</text>
</comment>
<dbReference type="RefSeq" id="WP_043055557.1">
    <property type="nucleotide sequence ID" value="NZ_LXEY01000008.1"/>
</dbReference>
<gene>
    <name evidence="1" type="ORF">A6F49_04770</name>
</gene>
<evidence type="ECO:0000313" key="2">
    <source>
        <dbReference type="Proteomes" id="UP000078292"/>
    </source>
</evidence>
<reference evidence="1 2" key="1">
    <citation type="submission" date="2016-04" db="EMBL/GenBank/DDBJ databases">
        <title>First whole genome shotgun sequence of the bacterium Enteractinococcus sp. strain UASWS1574.</title>
        <authorList>
            <person name="Crovadore J."/>
            <person name="Chablais R."/>
            <person name="Lefort F."/>
        </authorList>
    </citation>
    <scope>NUCLEOTIDE SEQUENCE [LARGE SCALE GENOMIC DNA]</scope>
    <source>
        <strain evidence="1 2">UASWS1574</strain>
    </source>
</reference>
<name>A0A1B7M2I8_9MICC</name>
<protein>
    <submittedName>
        <fullName evidence="1">Uncharacterized protein</fullName>
    </submittedName>
</protein>
<dbReference type="AlphaFoldDB" id="A0A1B7M2I8"/>
<dbReference type="Proteomes" id="UP000078292">
    <property type="component" value="Unassembled WGS sequence"/>
</dbReference>